<sequence>MKNALRFTEQIVAAYTYTVAEQSLVDALHNSTLGHDEMWSGSIATIPHKRKDRDTLKTNIKKFLELAQDGYCYYCGFSFVSRNGERGYKGIQRDHIAPKSLYKQFTFQSRNLILACSKCNSSDYKGDTETVEKASAEYDKCDFNIIHPYLDKFSRHLQLQDDGLLKLVRKSRKGKATKKMFGLDETFEVTLRSVCLQFDKYQVNTLEELLLARISKVNISVHK</sequence>
<feature type="domain" description="HNH" evidence="1">
    <location>
        <begin position="72"/>
        <end position="122"/>
    </location>
</feature>
<evidence type="ECO:0000313" key="3">
    <source>
        <dbReference type="Proteomes" id="UP001373909"/>
    </source>
</evidence>
<dbReference type="Gene3D" id="1.10.30.50">
    <property type="match status" value="1"/>
</dbReference>
<keyword evidence="2" id="KW-0255">Endonuclease</keyword>
<dbReference type="GO" id="GO:0004519">
    <property type="term" value="F:endonuclease activity"/>
    <property type="evidence" value="ECO:0007669"/>
    <property type="project" value="UniProtKB-KW"/>
</dbReference>
<gene>
    <name evidence="2" type="ORF">OPV09_16060</name>
</gene>
<dbReference type="EMBL" id="CP142523">
    <property type="protein sequence ID" value="WWO44234.1"/>
    <property type="molecule type" value="Genomic_DNA"/>
</dbReference>
<keyword evidence="2" id="KW-0378">Hydrolase</keyword>
<reference evidence="2 3" key="1">
    <citation type="submission" date="2024-01" db="EMBL/GenBank/DDBJ databases">
        <title>Draft genome sequences of nine bacterial species from freshwater ponds near Washington, DC.</title>
        <authorList>
            <person name="Pavloudi C."/>
            <person name="Oliver L."/>
            <person name="Slattery K."/>
            <person name="Lissner G."/>
            <person name="Saw J.H."/>
        </authorList>
    </citation>
    <scope>NUCLEOTIDE SEQUENCE [LARGE SCALE GENOMIC DNA]</scope>
    <source>
        <strain evidence="3">TB1-E2</strain>
    </source>
</reference>
<organism evidence="2 3">
    <name type="scientific">Janthinobacterium aestuarii</name>
    <dbReference type="NCBI Taxonomy" id="2985511"/>
    <lineage>
        <taxon>Bacteria</taxon>
        <taxon>Pseudomonadati</taxon>
        <taxon>Pseudomonadota</taxon>
        <taxon>Betaproteobacteria</taxon>
        <taxon>Burkholderiales</taxon>
        <taxon>Oxalobacteraceae</taxon>
        <taxon>Janthinobacterium</taxon>
    </lineage>
</organism>
<evidence type="ECO:0000259" key="1">
    <source>
        <dbReference type="Pfam" id="PF01844"/>
    </source>
</evidence>
<name>A0ABZ2GJH5_9BURK</name>
<dbReference type="Pfam" id="PF01844">
    <property type="entry name" value="HNH"/>
    <property type="match status" value="1"/>
</dbReference>
<dbReference type="CDD" id="cd00085">
    <property type="entry name" value="HNHc"/>
    <property type="match status" value="1"/>
</dbReference>
<dbReference type="InterPro" id="IPR002711">
    <property type="entry name" value="HNH"/>
</dbReference>
<keyword evidence="3" id="KW-1185">Reference proteome</keyword>
<protein>
    <submittedName>
        <fullName evidence="2">HNH endonuclease</fullName>
    </submittedName>
</protein>
<evidence type="ECO:0000313" key="2">
    <source>
        <dbReference type="EMBL" id="WWO44234.1"/>
    </source>
</evidence>
<dbReference type="Proteomes" id="UP001373909">
    <property type="component" value="Chromosome"/>
</dbReference>
<dbReference type="InterPro" id="IPR003615">
    <property type="entry name" value="HNH_nuc"/>
</dbReference>
<dbReference type="RefSeq" id="WP_034748029.1">
    <property type="nucleotide sequence ID" value="NZ_CP142523.1"/>
</dbReference>
<keyword evidence="2" id="KW-0540">Nuclease</keyword>
<proteinExistence type="predicted"/>
<accession>A0ABZ2GJH5</accession>